<feature type="compositionally biased region" description="Low complexity" evidence="1">
    <location>
        <begin position="488"/>
        <end position="515"/>
    </location>
</feature>
<feature type="compositionally biased region" description="Low complexity" evidence="1">
    <location>
        <begin position="111"/>
        <end position="132"/>
    </location>
</feature>
<keyword evidence="2" id="KW-1133">Transmembrane helix</keyword>
<evidence type="ECO:0000256" key="1">
    <source>
        <dbReference type="SAM" id="MobiDB-lite"/>
    </source>
</evidence>
<feature type="compositionally biased region" description="Low complexity" evidence="1">
    <location>
        <begin position="398"/>
        <end position="407"/>
    </location>
</feature>
<keyword evidence="2" id="KW-0812">Transmembrane</keyword>
<feature type="compositionally biased region" description="Low complexity" evidence="1">
    <location>
        <begin position="567"/>
        <end position="577"/>
    </location>
</feature>
<evidence type="ECO:0000313" key="3">
    <source>
        <dbReference type="EMBL" id="CAK0786487.1"/>
    </source>
</evidence>
<dbReference type="Proteomes" id="UP001314263">
    <property type="component" value="Unassembled WGS sequence"/>
</dbReference>
<feature type="compositionally biased region" description="Polar residues" evidence="1">
    <location>
        <begin position="578"/>
        <end position="587"/>
    </location>
</feature>
<protein>
    <submittedName>
        <fullName evidence="3">Uncharacterized protein</fullName>
    </submittedName>
</protein>
<proteinExistence type="predicted"/>
<keyword evidence="4" id="KW-1185">Reference proteome</keyword>
<gene>
    <name evidence="3" type="ORF">CVIRNUC_009700</name>
</gene>
<feature type="compositionally biased region" description="Low complexity" evidence="1">
    <location>
        <begin position="588"/>
        <end position="599"/>
    </location>
</feature>
<dbReference type="AlphaFoldDB" id="A0AAV1IIJ2"/>
<feature type="transmembrane region" description="Helical" evidence="2">
    <location>
        <begin position="233"/>
        <end position="252"/>
    </location>
</feature>
<feature type="compositionally biased region" description="Polar residues" evidence="1">
    <location>
        <begin position="600"/>
        <end position="616"/>
    </location>
</feature>
<feature type="region of interest" description="Disordered" evidence="1">
    <location>
        <begin position="485"/>
        <end position="625"/>
    </location>
</feature>
<reference evidence="3 4" key="1">
    <citation type="submission" date="2023-10" db="EMBL/GenBank/DDBJ databases">
        <authorList>
            <person name="Maclean D."/>
            <person name="Macfadyen A."/>
        </authorList>
    </citation>
    <scope>NUCLEOTIDE SEQUENCE [LARGE SCALE GENOMIC DNA]</scope>
</reference>
<sequence length="625" mass="63941">MPQALEKTHPTAPSTQRSAFSRPAAQFGNLAGVTAVPEKFSGPVIQDHCKTTNPSLEAARCYSEQAVSEPDTLKLSALIRPCTSETLQPMGSIGSPFDAPLPRFQQAAAHLSSSLGSSNSKKPPLSPSLPESKSLKAYDDRQERACLAEFAQSKSLERSTSFTRRRLSRQDLNFPQAASLASVLEHSTECDLVSIPSSSTPEPLASKSVSLISADRHLINPTRSFFAQRLPGILAATGMLLLLVMSVVALWPPTDGSPLVPRVQAAQASFPKRLFDKLFKTELSEDQMRLEHFTAAQGAGLGTVGFGLEQPNTPTLAQPADDFESFVSTHLGFEPEEQVAGAQRGQSRADFMTAYQSATEQAGSMAGGFGEQLPAAVPSDLQGRKELESDGAASTSASVNSNGMSTGSNGGVNGIGQAGTALTGLSSATLNAQGTNQGSVGKKGSVGVIPQETILPAGSDPLSSSTGIPDPVNLKGAATLGTVAANPQTTTVSSTTGSSGGTNNNGQVNSGTTSGIAGSQSMAGHIAVQPNTGSGINTGSGATSAASTNSGGTSASGLRHNQGSGSGRAAGTTAGSTQPLDSMTGGQVTSVSTSELSSTQRTGSLVGQRESTNSFKPLSGRKLKM</sequence>
<comment type="caution">
    <text evidence="3">The sequence shown here is derived from an EMBL/GenBank/DDBJ whole genome shotgun (WGS) entry which is preliminary data.</text>
</comment>
<keyword evidence="2" id="KW-0472">Membrane</keyword>
<feature type="region of interest" description="Disordered" evidence="1">
    <location>
        <begin position="108"/>
        <end position="132"/>
    </location>
</feature>
<feature type="region of interest" description="Disordered" evidence="1">
    <location>
        <begin position="1"/>
        <end position="23"/>
    </location>
</feature>
<feature type="compositionally biased region" description="Low complexity" evidence="1">
    <location>
        <begin position="531"/>
        <end position="557"/>
    </location>
</feature>
<evidence type="ECO:0000313" key="4">
    <source>
        <dbReference type="Proteomes" id="UP001314263"/>
    </source>
</evidence>
<evidence type="ECO:0000256" key="2">
    <source>
        <dbReference type="SAM" id="Phobius"/>
    </source>
</evidence>
<dbReference type="EMBL" id="CAUYUE010000014">
    <property type="protein sequence ID" value="CAK0786487.1"/>
    <property type="molecule type" value="Genomic_DNA"/>
</dbReference>
<accession>A0AAV1IIJ2</accession>
<name>A0AAV1IIJ2_9CHLO</name>
<organism evidence="3 4">
    <name type="scientific">Coccomyxa viridis</name>
    <dbReference type="NCBI Taxonomy" id="1274662"/>
    <lineage>
        <taxon>Eukaryota</taxon>
        <taxon>Viridiplantae</taxon>
        <taxon>Chlorophyta</taxon>
        <taxon>core chlorophytes</taxon>
        <taxon>Trebouxiophyceae</taxon>
        <taxon>Trebouxiophyceae incertae sedis</taxon>
        <taxon>Coccomyxaceae</taxon>
        <taxon>Coccomyxa</taxon>
    </lineage>
</organism>
<feature type="region of interest" description="Disordered" evidence="1">
    <location>
        <begin position="382"/>
        <end position="412"/>
    </location>
</feature>